<dbReference type="Proteomes" id="UP000076574">
    <property type="component" value="Unassembled WGS sequence"/>
</dbReference>
<dbReference type="GO" id="GO:0044874">
    <property type="term" value="P:lipoprotein localization to outer membrane"/>
    <property type="evidence" value="ECO:0007669"/>
    <property type="project" value="TreeGrafter"/>
</dbReference>
<evidence type="ECO:0000256" key="5">
    <source>
        <dbReference type="ARBA" id="ARBA00022692"/>
    </source>
</evidence>
<dbReference type="GO" id="GO:0098797">
    <property type="term" value="C:plasma membrane protein complex"/>
    <property type="evidence" value="ECO:0007669"/>
    <property type="project" value="TreeGrafter"/>
</dbReference>
<evidence type="ECO:0000256" key="3">
    <source>
        <dbReference type="ARBA" id="ARBA00022448"/>
    </source>
</evidence>
<evidence type="ECO:0000259" key="10">
    <source>
        <dbReference type="Pfam" id="PF12704"/>
    </source>
</evidence>
<organism evidence="11 13">
    <name type="scientific">Tardiphaga robiniae</name>
    <dbReference type="NCBI Taxonomy" id="943830"/>
    <lineage>
        <taxon>Bacteria</taxon>
        <taxon>Pseudomonadati</taxon>
        <taxon>Pseudomonadota</taxon>
        <taxon>Alphaproteobacteria</taxon>
        <taxon>Hyphomicrobiales</taxon>
        <taxon>Nitrobacteraceae</taxon>
        <taxon>Tardiphaga</taxon>
    </lineage>
</organism>
<feature type="transmembrane region" description="Helical" evidence="8">
    <location>
        <begin position="34"/>
        <end position="60"/>
    </location>
</feature>
<keyword evidence="13" id="KW-1185">Reference proteome</keyword>
<comment type="subcellular location">
    <subcellularLocation>
        <location evidence="1">Cell membrane</location>
        <topology evidence="1">Multi-pass membrane protein</topology>
    </subcellularLocation>
</comment>
<keyword evidence="12" id="KW-0449">Lipoprotein</keyword>
<dbReference type="PANTHER" id="PTHR30489:SF0">
    <property type="entry name" value="LIPOPROTEIN-RELEASING SYSTEM TRANSMEMBRANE PROTEIN LOLE"/>
    <property type="match status" value="1"/>
</dbReference>
<dbReference type="InterPro" id="IPR011925">
    <property type="entry name" value="LolCE_TM"/>
</dbReference>
<reference evidence="12" key="3">
    <citation type="journal article" date="2020" name="Mol. Plant Microbe Interact.">
        <title>Complete genome sequences of four natural Pseudomonas isolates that catabolize a wide range of aromatic compounds relevant to lignin valorization.</title>
        <authorList>
            <person name="Hatmaker E.A."/>
            <person name="Presle G."/>
            <person name="Cannon O."/>
            <person name="Guss A.M."/>
            <person name="Elkins J.G."/>
        </authorList>
    </citation>
    <scope>NUCLEOTIDE SEQUENCE</scope>
    <source>
        <strain evidence="12">581</strain>
    </source>
</reference>
<dbReference type="AlphaFoldDB" id="A0A164ABR1"/>
<protein>
    <submittedName>
        <fullName evidence="12">Lipoprotein-releasing ABC transporter permease subunit</fullName>
    </submittedName>
    <submittedName>
        <fullName evidence="11">Multidrug ABC transporter substrate-binding protein</fullName>
    </submittedName>
</protein>
<dbReference type="Pfam" id="PF12704">
    <property type="entry name" value="MacB_PCD"/>
    <property type="match status" value="1"/>
</dbReference>
<dbReference type="InterPro" id="IPR025857">
    <property type="entry name" value="MacB_PCD"/>
</dbReference>
<sequence length="426" mass="46520">MDDAMSEPVRTPPFAAFEWLLSGRYLRARRKEGFISVIAGFSFLGIMLGVATLIIVMAVMNGFRKELLDKILGLNGHLLVQPLESPLTDWKDVADRISGVNGIRLAAPVVDGQGLGSSAFGAAGIFIRGIRSGDLNNLTSIAKNIKQGTLEGFDDGQGVAIGRRLADQLSIHAGDMITLISPKGAVTPMGTTPRIKPYKVAAVFEIGMSEYDSTFVFMPLAEAQTYFNRPSDVTSIEVYTNNPDRIDEYRKLVTEAAGRPIFIVDWRQRNSTFFNALQVERNVMFLILTLIVLVAALNIVSGLIMLVKDKGSDIAILRTMGASQGSIMRVFLITGAAIGVVGTLVGFFVGLLVCFNIETIRQFISWMTSTELFSPELYFLSKLPAEVDVGETSAVVIMALTLSFLATLYPSWRAARLDPVDALRYE</sequence>
<evidence type="ECO:0000313" key="11">
    <source>
        <dbReference type="EMBL" id="KZD24563.1"/>
    </source>
</evidence>
<dbReference type="EMBL" id="CP050292">
    <property type="protein sequence ID" value="QND70923.1"/>
    <property type="molecule type" value="Genomic_DNA"/>
</dbReference>
<dbReference type="PANTHER" id="PTHR30489">
    <property type="entry name" value="LIPOPROTEIN-RELEASING SYSTEM TRANSMEMBRANE PROTEIN LOLE"/>
    <property type="match status" value="1"/>
</dbReference>
<feature type="domain" description="ABC3 transporter permease C-terminal" evidence="9">
    <location>
        <begin position="286"/>
        <end position="419"/>
    </location>
</feature>
<dbReference type="NCBIfam" id="TIGR02212">
    <property type="entry name" value="lolCE"/>
    <property type="match status" value="1"/>
</dbReference>
<reference evidence="14" key="2">
    <citation type="journal article" date="2020" name="Mol. Plant Microbe">
        <title>Rhizobial microsymbionts of the narrowly endemic Oxytropis species growing in Kamchatka are characterized by significant genetic diversity and possess a set of genes that are associated with T3SS and T6SS secretion systems and can affect the development of symbiosis.</title>
        <authorList>
            <person name="Safronova V."/>
            <person name="Guro P."/>
            <person name="Sazanova A."/>
            <person name="Kuznetsova I."/>
            <person name="Belimov A."/>
            <person name="Yakubov V."/>
            <person name="Chirak E."/>
            <person name="Afonin A."/>
            <person name="Gogolev Y."/>
            <person name="Andronov E."/>
            <person name="Tikhonovich I."/>
        </authorList>
    </citation>
    <scope>NUCLEOTIDE SEQUENCE [LARGE SCALE GENOMIC DNA]</scope>
    <source>
        <strain evidence="14">581</strain>
    </source>
</reference>
<evidence type="ECO:0000259" key="9">
    <source>
        <dbReference type="Pfam" id="PF02687"/>
    </source>
</evidence>
<keyword evidence="5 8" id="KW-0812">Transmembrane</keyword>
<dbReference type="InterPro" id="IPR003838">
    <property type="entry name" value="ABC3_permease_C"/>
</dbReference>
<evidence type="ECO:0000313" key="14">
    <source>
        <dbReference type="Proteomes" id="UP000515291"/>
    </source>
</evidence>
<evidence type="ECO:0000256" key="4">
    <source>
        <dbReference type="ARBA" id="ARBA00022475"/>
    </source>
</evidence>
<dbReference type="Proteomes" id="UP000515291">
    <property type="component" value="Chromosome"/>
</dbReference>
<feature type="transmembrane region" description="Helical" evidence="8">
    <location>
        <begin position="327"/>
        <end position="351"/>
    </location>
</feature>
<keyword evidence="7 8" id="KW-0472">Membrane</keyword>
<dbReference type="OrthoDB" id="9808461at2"/>
<keyword evidence="3" id="KW-0813">Transport</keyword>
<dbReference type="KEGG" id="trb:HB776_06515"/>
<dbReference type="InterPro" id="IPR051447">
    <property type="entry name" value="Lipoprotein-release_system"/>
</dbReference>
<evidence type="ECO:0000256" key="1">
    <source>
        <dbReference type="ARBA" id="ARBA00004651"/>
    </source>
</evidence>
<dbReference type="GO" id="GO:0042953">
    <property type="term" value="P:lipoprotein transport"/>
    <property type="evidence" value="ECO:0007669"/>
    <property type="project" value="InterPro"/>
</dbReference>
<name>A0A164ABR1_9BRAD</name>
<gene>
    <name evidence="11" type="ORF">A4A58_22110</name>
    <name evidence="12" type="ORF">HB776_06515</name>
</gene>
<dbReference type="RefSeq" id="WP_068730873.1">
    <property type="nucleotide sequence ID" value="NZ_CP050292.1"/>
</dbReference>
<reference evidence="11 13" key="1">
    <citation type="submission" date="2016-03" db="EMBL/GenBank/DDBJ databases">
        <title>Microsymbionts genomes from the relict species Vavilovia formosa (Stev.) Fed.</title>
        <authorList>
            <person name="Kopat V."/>
            <person name="Chirak E."/>
            <person name="Kimeklis A."/>
            <person name="Andronov E."/>
        </authorList>
    </citation>
    <scope>NUCLEOTIDE SEQUENCE [LARGE SCALE GENOMIC DNA]</scope>
    <source>
        <strain evidence="11 13">Vaf07</strain>
    </source>
</reference>
<dbReference type="Pfam" id="PF02687">
    <property type="entry name" value="FtsX"/>
    <property type="match status" value="1"/>
</dbReference>
<keyword evidence="6 8" id="KW-1133">Transmembrane helix</keyword>
<feature type="transmembrane region" description="Helical" evidence="8">
    <location>
        <begin position="283"/>
        <end position="307"/>
    </location>
</feature>
<evidence type="ECO:0000256" key="8">
    <source>
        <dbReference type="SAM" id="Phobius"/>
    </source>
</evidence>
<evidence type="ECO:0000256" key="7">
    <source>
        <dbReference type="ARBA" id="ARBA00023136"/>
    </source>
</evidence>
<dbReference type="STRING" id="943830.A4A58_22110"/>
<feature type="domain" description="MacB-like periplasmic core" evidence="10">
    <location>
        <begin position="42"/>
        <end position="255"/>
    </location>
</feature>
<dbReference type="EMBL" id="LVYV01000003">
    <property type="protein sequence ID" value="KZD24563.1"/>
    <property type="molecule type" value="Genomic_DNA"/>
</dbReference>
<proteinExistence type="inferred from homology"/>
<feature type="transmembrane region" description="Helical" evidence="8">
    <location>
        <begin position="392"/>
        <end position="409"/>
    </location>
</feature>
<keyword evidence="4" id="KW-1003">Cell membrane</keyword>
<comment type="similarity">
    <text evidence="2">Belongs to the ABC-4 integral membrane protein family. LolC/E subfamily.</text>
</comment>
<evidence type="ECO:0000313" key="13">
    <source>
        <dbReference type="Proteomes" id="UP000076574"/>
    </source>
</evidence>
<accession>A0A164ABR1</accession>
<evidence type="ECO:0000256" key="6">
    <source>
        <dbReference type="ARBA" id="ARBA00022989"/>
    </source>
</evidence>
<evidence type="ECO:0000256" key="2">
    <source>
        <dbReference type="ARBA" id="ARBA00005236"/>
    </source>
</evidence>
<evidence type="ECO:0000313" key="12">
    <source>
        <dbReference type="EMBL" id="QND70923.1"/>
    </source>
</evidence>